<gene>
    <name evidence="2" type="ORF">AMELA_G00172860</name>
</gene>
<dbReference type="EMBL" id="JAAGNN010000014">
    <property type="protein sequence ID" value="KAF4080569.1"/>
    <property type="molecule type" value="Genomic_DNA"/>
</dbReference>
<comment type="caution">
    <text evidence="2">The sequence shown here is derived from an EMBL/GenBank/DDBJ whole genome shotgun (WGS) entry which is preliminary data.</text>
</comment>
<sequence>MRWKSDPPPPAFTFRAPTLDYSFRPALWDDALKAGCSQAPSGHPPPPHPPHHPPRRPPPPHLLFLQ</sequence>
<accession>A0A7J6AEU3</accession>
<organism evidence="2 3">
    <name type="scientific">Ameiurus melas</name>
    <name type="common">Black bullhead</name>
    <name type="synonym">Silurus melas</name>
    <dbReference type="NCBI Taxonomy" id="219545"/>
    <lineage>
        <taxon>Eukaryota</taxon>
        <taxon>Metazoa</taxon>
        <taxon>Chordata</taxon>
        <taxon>Craniata</taxon>
        <taxon>Vertebrata</taxon>
        <taxon>Euteleostomi</taxon>
        <taxon>Actinopterygii</taxon>
        <taxon>Neopterygii</taxon>
        <taxon>Teleostei</taxon>
        <taxon>Ostariophysi</taxon>
        <taxon>Siluriformes</taxon>
        <taxon>Ictaluridae</taxon>
        <taxon>Ameiurus</taxon>
    </lineage>
</organism>
<dbReference type="Proteomes" id="UP000593565">
    <property type="component" value="Unassembled WGS sequence"/>
</dbReference>
<reference evidence="2 3" key="1">
    <citation type="submission" date="2020-02" db="EMBL/GenBank/DDBJ databases">
        <title>A chromosome-scale genome assembly of the black bullhead catfish (Ameiurus melas).</title>
        <authorList>
            <person name="Wen M."/>
            <person name="Zham M."/>
            <person name="Cabau C."/>
            <person name="Klopp C."/>
            <person name="Donnadieu C."/>
            <person name="Roques C."/>
            <person name="Bouchez O."/>
            <person name="Lampietro C."/>
            <person name="Jouanno E."/>
            <person name="Herpin A."/>
            <person name="Louis A."/>
            <person name="Berthelot C."/>
            <person name="Parey E."/>
            <person name="Roest-Crollius H."/>
            <person name="Braasch I."/>
            <person name="Postlethwait J."/>
            <person name="Robinson-Rechavi M."/>
            <person name="Echchiki A."/>
            <person name="Begum T."/>
            <person name="Montfort J."/>
            <person name="Schartl M."/>
            <person name="Bobe J."/>
            <person name="Guiguen Y."/>
        </authorList>
    </citation>
    <scope>NUCLEOTIDE SEQUENCE [LARGE SCALE GENOMIC DNA]</scope>
    <source>
        <strain evidence="2">M_S1</strain>
        <tissue evidence="2">Blood</tissue>
    </source>
</reference>
<keyword evidence="3" id="KW-1185">Reference proteome</keyword>
<proteinExistence type="predicted"/>
<name>A0A7J6AEU3_AMEME</name>
<feature type="compositionally biased region" description="Pro residues" evidence="1">
    <location>
        <begin position="56"/>
        <end position="66"/>
    </location>
</feature>
<protein>
    <submittedName>
        <fullName evidence="2">Uncharacterized protein</fullName>
    </submittedName>
</protein>
<evidence type="ECO:0000313" key="2">
    <source>
        <dbReference type="EMBL" id="KAF4080569.1"/>
    </source>
</evidence>
<dbReference type="AlphaFoldDB" id="A0A7J6AEU3"/>
<feature type="region of interest" description="Disordered" evidence="1">
    <location>
        <begin position="32"/>
        <end position="66"/>
    </location>
</feature>
<evidence type="ECO:0000313" key="3">
    <source>
        <dbReference type="Proteomes" id="UP000593565"/>
    </source>
</evidence>
<evidence type="ECO:0000256" key="1">
    <source>
        <dbReference type="SAM" id="MobiDB-lite"/>
    </source>
</evidence>